<keyword evidence="1" id="KW-0472">Membrane</keyword>
<feature type="transmembrane region" description="Helical" evidence="1">
    <location>
        <begin position="130"/>
        <end position="159"/>
    </location>
</feature>
<evidence type="ECO:0000256" key="1">
    <source>
        <dbReference type="SAM" id="Phobius"/>
    </source>
</evidence>
<organism evidence="2 3">
    <name type="scientific">Streptacidiphilus cavernicola</name>
    <dbReference type="NCBI Taxonomy" id="3342716"/>
    <lineage>
        <taxon>Bacteria</taxon>
        <taxon>Bacillati</taxon>
        <taxon>Actinomycetota</taxon>
        <taxon>Actinomycetes</taxon>
        <taxon>Kitasatosporales</taxon>
        <taxon>Streptomycetaceae</taxon>
        <taxon>Streptacidiphilus</taxon>
    </lineage>
</organism>
<feature type="transmembrane region" description="Helical" evidence="1">
    <location>
        <begin position="212"/>
        <end position="229"/>
    </location>
</feature>
<sequence>MTLALDHHQADTAVQRRMLRLTLRQHRLGLTLLAVALLLPSLAVMHWLRTGEYALTQLPPALYGKASPNSYWDTHWDHVAGFDNGLYDLVYAADAVCLLLLFPVTSMVRRDLATRVHVTLWTQGASPTQWLLAKVAVLAAVTVACFGTVTALAWVLLRWATGRQVVFDTTHDAWLLRNVGPSMVTTALIFVCLGALFAVVPGSLPTRILSRLGLLVALAGLDFIARDLFSGTAGLSRTLVTDRFSGTSLSKSVLTGINSTDYWQGQLITCTYDLAIAAGALLLALHLLRRRTADRAG</sequence>
<gene>
    <name evidence="2" type="ORF">ACEZDE_15980</name>
</gene>
<feature type="transmembrane region" description="Helical" evidence="1">
    <location>
        <begin position="266"/>
        <end position="288"/>
    </location>
</feature>
<name>A0ABV6VXA8_9ACTN</name>
<dbReference type="Proteomes" id="UP001592531">
    <property type="component" value="Unassembled WGS sequence"/>
</dbReference>
<accession>A0ABV6VXA8</accession>
<keyword evidence="1" id="KW-0812">Transmembrane</keyword>
<dbReference type="EMBL" id="JBHFAB010000010">
    <property type="protein sequence ID" value="MFC1418132.1"/>
    <property type="molecule type" value="Genomic_DNA"/>
</dbReference>
<feature type="transmembrane region" description="Helical" evidence="1">
    <location>
        <begin position="28"/>
        <end position="48"/>
    </location>
</feature>
<feature type="transmembrane region" description="Helical" evidence="1">
    <location>
        <begin position="179"/>
        <end position="200"/>
    </location>
</feature>
<evidence type="ECO:0000313" key="2">
    <source>
        <dbReference type="EMBL" id="MFC1418132.1"/>
    </source>
</evidence>
<evidence type="ECO:0000313" key="3">
    <source>
        <dbReference type="Proteomes" id="UP001592531"/>
    </source>
</evidence>
<reference evidence="2 3" key="1">
    <citation type="submission" date="2024-09" db="EMBL/GenBank/DDBJ databases">
        <authorList>
            <person name="Lee S.D."/>
        </authorList>
    </citation>
    <scope>NUCLEOTIDE SEQUENCE [LARGE SCALE GENOMIC DNA]</scope>
    <source>
        <strain evidence="2 3">N8-3</strain>
    </source>
</reference>
<keyword evidence="1" id="KW-1133">Transmembrane helix</keyword>
<evidence type="ECO:0008006" key="4">
    <source>
        <dbReference type="Google" id="ProtNLM"/>
    </source>
</evidence>
<comment type="caution">
    <text evidence="2">The sequence shown here is derived from an EMBL/GenBank/DDBJ whole genome shotgun (WGS) entry which is preliminary data.</text>
</comment>
<feature type="transmembrane region" description="Helical" evidence="1">
    <location>
        <begin position="89"/>
        <end position="109"/>
    </location>
</feature>
<protein>
    <recommendedName>
        <fullName evidence="4">ABC transporter permease</fullName>
    </recommendedName>
</protein>
<keyword evidence="3" id="KW-1185">Reference proteome</keyword>
<proteinExistence type="predicted"/>
<dbReference type="RefSeq" id="WP_380536889.1">
    <property type="nucleotide sequence ID" value="NZ_JBHFAB010000010.1"/>
</dbReference>